<dbReference type="GO" id="GO:0016787">
    <property type="term" value="F:hydrolase activity"/>
    <property type="evidence" value="ECO:0007669"/>
    <property type="project" value="UniProtKB-KW"/>
</dbReference>
<gene>
    <name evidence="10" type="ORF">JOB18_038641</name>
</gene>
<feature type="domain" description="Ig-like" evidence="9">
    <location>
        <begin position="1"/>
        <end position="88"/>
    </location>
</feature>
<organism evidence="10 11">
    <name type="scientific">Solea senegalensis</name>
    <name type="common">Senegalese sole</name>
    <dbReference type="NCBI Taxonomy" id="28829"/>
    <lineage>
        <taxon>Eukaryota</taxon>
        <taxon>Metazoa</taxon>
        <taxon>Chordata</taxon>
        <taxon>Craniata</taxon>
        <taxon>Vertebrata</taxon>
        <taxon>Euteleostomi</taxon>
        <taxon>Actinopterygii</taxon>
        <taxon>Neopterygii</taxon>
        <taxon>Teleostei</taxon>
        <taxon>Neoteleostei</taxon>
        <taxon>Acanthomorphata</taxon>
        <taxon>Carangaria</taxon>
        <taxon>Pleuronectiformes</taxon>
        <taxon>Pleuronectoidei</taxon>
        <taxon>Soleidae</taxon>
        <taxon>Solea</taxon>
    </lineage>
</organism>
<evidence type="ECO:0000256" key="3">
    <source>
        <dbReference type="ARBA" id="ARBA00023157"/>
    </source>
</evidence>
<feature type="domain" description="Ig-like" evidence="9">
    <location>
        <begin position="111"/>
        <end position="190"/>
    </location>
</feature>
<evidence type="ECO:0000256" key="2">
    <source>
        <dbReference type="ARBA" id="ARBA00023027"/>
    </source>
</evidence>
<evidence type="ECO:0000256" key="7">
    <source>
        <dbReference type="SAM" id="SignalP"/>
    </source>
</evidence>
<feature type="signal peptide" evidence="7">
    <location>
        <begin position="1"/>
        <end position="22"/>
    </location>
</feature>
<comment type="caution">
    <text evidence="10">The sequence shown here is derived from an EMBL/GenBank/DDBJ whole genome shotgun (WGS) entry which is preliminary data.</text>
</comment>
<feature type="domain" description="TIR" evidence="8">
    <location>
        <begin position="362"/>
        <end position="530"/>
    </location>
</feature>
<protein>
    <submittedName>
        <fullName evidence="10">Interleukin-1 receptor type 1-like</fullName>
    </submittedName>
</protein>
<evidence type="ECO:0000313" key="11">
    <source>
        <dbReference type="Proteomes" id="UP000693946"/>
    </source>
</evidence>
<keyword evidence="7" id="KW-0732">Signal</keyword>
<evidence type="ECO:0000256" key="5">
    <source>
        <dbReference type="ARBA" id="ARBA00023319"/>
    </source>
</evidence>
<evidence type="ECO:0000313" key="10">
    <source>
        <dbReference type="EMBL" id="KAG7503451.1"/>
    </source>
</evidence>
<dbReference type="InterPro" id="IPR000157">
    <property type="entry name" value="TIR_dom"/>
</dbReference>
<proteinExistence type="predicted"/>
<keyword evidence="6" id="KW-1133">Transmembrane helix</keyword>
<keyword evidence="6" id="KW-0472">Membrane</keyword>
<dbReference type="InterPro" id="IPR007110">
    <property type="entry name" value="Ig-like_dom"/>
</dbReference>
<reference evidence="10 11" key="1">
    <citation type="journal article" date="2021" name="Sci. Rep.">
        <title>Chromosome anchoring in Senegalese sole (Solea senegalensis) reveals sex-associated markers and genome rearrangements in flatfish.</title>
        <authorList>
            <person name="Guerrero-Cozar I."/>
            <person name="Gomez-Garrido J."/>
            <person name="Berbel C."/>
            <person name="Martinez-Blanch J.F."/>
            <person name="Alioto T."/>
            <person name="Claros M.G."/>
            <person name="Gagnaire P.A."/>
            <person name="Manchado M."/>
        </authorList>
    </citation>
    <scope>NUCLEOTIDE SEQUENCE [LARGE SCALE GENOMIC DNA]</scope>
    <source>
        <strain evidence="10">Sse05_10M</strain>
    </source>
</reference>
<dbReference type="PROSITE" id="PS50104">
    <property type="entry name" value="TIR"/>
    <property type="match status" value="1"/>
</dbReference>
<dbReference type="InterPro" id="IPR003599">
    <property type="entry name" value="Ig_sub"/>
</dbReference>
<dbReference type="SMART" id="SM00408">
    <property type="entry name" value="IGc2"/>
    <property type="match status" value="1"/>
</dbReference>
<dbReference type="Proteomes" id="UP000693946">
    <property type="component" value="Linkage Group LG2"/>
</dbReference>
<dbReference type="EMBL" id="JAGKHQ010000012">
    <property type="protein sequence ID" value="KAG7503451.1"/>
    <property type="molecule type" value="Genomic_DNA"/>
</dbReference>
<evidence type="ECO:0000259" key="8">
    <source>
        <dbReference type="PROSITE" id="PS50104"/>
    </source>
</evidence>
<keyword evidence="10" id="KW-0675">Receptor</keyword>
<evidence type="ECO:0000256" key="6">
    <source>
        <dbReference type="SAM" id="Phobius"/>
    </source>
</evidence>
<dbReference type="SMART" id="SM00409">
    <property type="entry name" value="IG"/>
    <property type="match status" value="3"/>
</dbReference>
<sequence length="554" mass="62341">MSWSTLLCSLSALLCLRFKSMAHSHRVEPDTYRVTVGHLFLLSCPFAPNVTWSRARTPDVSLPRGVEVRDGLLGFLPVQASHDGTYTCERRGKAGLLAMKFRVLVSTRACPDPLEKRTARRGVSELLPCKQKEIFRLNKTTIVRWMKDCRPVKVIHTDENGNARLPSLTEKDSGKYTCLVDVSVDGRTYTAARSIHLTVNNDTILSVPVIVNPQEKVVVQVGKSVELKCKAFIGFSEVQGILMYWTVDGKLIDDYKELSESWKYSHEAGRVFNESTLSIPKVLPLFLNVPIVCHIMSSTGNKNVSMLLQEDDHTVFYISVAFCLTTFLALLTLAAVNLFKVNVVLACRKLRRHFSEPAPDGKLYDGYVSFLHPDTPSSAEAANFALQILPEELEAKHGYSLYIRGRDDLPGEAFHDAVAATMRQCRRLIIVLSQSSTDGSTAETSHLHADQNRQVYEQKIGIYDALTQNDLRVILVEIDGAGDYSRLPESLRYIKRKQGTLKWTKDFLGTNKLTKLYSSRRFWNNLRYQMPSVPARRNHPQQTVLVKASCLASE</sequence>
<dbReference type="PROSITE" id="PS50835">
    <property type="entry name" value="IG_LIKE"/>
    <property type="match status" value="3"/>
</dbReference>
<dbReference type="PANTHER" id="PTHR11890">
    <property type="entry name" value="INTERLEUKIN-1 RECEPTOR FAMILY MEMBER"/>
    <property type="match status" value="1"/>
</dbReference>
<keyword evidence="6" id="KW-0812">Transmembrane</keyword>
<keyword evidence="4" id="KW-0325">Glycoprotein</keyword>
<name>A0AAV6RDK1_SOLSE</name>
<dbReference type="PANTHER" id="PTHR11890:SF26">
    <property type="entry name" value="INTERLEUKIN-1 RECEPTOR TYPE 1"/>
    <property type="match status" value="1"/>
</dbReference>
<feature type="chain" id="PRO_5043518268" evidence="7">
    <location>
        <begin position="23"/>
        <end position="554"/>
    </location>
</feature>
<dbReference type="InterPro" id="IPR003598">
    <property type="entry name" value="Ig_sub2"/>
</dbReference>
<dbReference type="InterPro" id="IPR015621">
    <property type="entry name" value="IL-1_rcpt_fam"/>
</dbReference>
<keyword evidence="2" id="KW-0520">NAD</keyword>
<accession>A0AAV6RDK1</accession>
<keyword evidence="5" id="KW-0393">Immunoglobulin domain</keyword>
<evidence type="ECO:0000256" key="4">
    <source>
        <dbReference type="ARBA" id="ARBA00023180"/>
    </source>
</evidence>
<dbReference type="Pfam" id="PF01582">
    <property type="entry name" value="TIR"/>
    <property type="match status" value="1"/>
</dbReference>
<evidence type="ECO:0000256" key="1">
    <source>
        <dbReference type="ARBA" id="ARBA00022801"/>
    </source>
</evidence>
<keyword evidence="11" id="KW-1185">Reference proteome</keyword>
<evidence type="ECO:0000259" key="9">
    <source>
        <dbReference type="PROSITE" id="PS50835"/>
    </source>
</evidence>
<keyword evidence="1" id="KW-0378">Hydrolase</keyword>
<dbReference type="SMART" id="SM00255">
    <property type="entry name" value="TIR"/>
    <property type="match status" value="1"/>
</dbReference>
<feature type="transmembrane region" description="Helical" evidence="6">
    <location>
        <begin position="315"/>
        <end position="339"/>
    </location>
</feature>
<keyword evidence="3" id="KW-1015">Disulfide bond</keyword>
<feature type="domain" description="Ig-like" evidence="9">
    <location>
        <begin position="208"/>
        <end position="305"/>
    </location>
</feature>
<dbReference type="AlphaFoldDB" id="A0AAV6RDK1"/>
<dbReference type="GO" id="GO:0007165">
    <property type="term" value="P:signal transduction"/>
    <property type="evidence" value="ECO:0007669"/>
    <property type="project" value="InterPro"/>
</dbReference>